<protein>
    <submittedName>
        <fullName evidence="1">Uncharacterized protein</fullName>
    </submittedName>
</protein>
<gene>
    <name evidence="1" type="ORF">AXG93_221s1080</name>
</gene>
<name>A0A176VKU6_MARPO</name>
<comment type="caution">
    <text evidence="1">The sequence shown here is derived from an EMBL/GenBank/DDBJ whole genome shotgun (WGS) entry which is preliminary data.</text>
</comment>
<evidence type="ECO:0000313" key="2">
    <source>
        <dbReference type="Proteomes" id="UP000077202"/>
    </source>
</evidence>
<proteinExistence type="predicted"/>
<reference evidence="1" key="1">
    <citation type="submission" date="2016-03" db="EMBL/GenBank/DDBJ databases">
        <title>Mechanisms controlling the formation of the plant cell surface in tip-growing cells are functionally conserved among land plants.</title>
        <authorList>
            <person name="Honkanen S."/>
            <person name="Jones V.A."/>
            <person name="Morieri G."/>
            <person name="Champion C."/>
            <person name="Hetherington A.J."/>
            <person name="Kelly S."/>
            <person name="Saint-Marcoux D."/>
            <person name="Proust H."/>
            <person name="Prescott H."/>
            <person name="Dolan L."/>
        </authorList>
    </citation>
    <scope>NUCLEOTIDE SEQUENCE [LARGE SCALE GENOMIC DNA]</scope>
    <source>
        <tissue evidence="1">Whole gametophyte</tissue>
    </source>
</reference>
<sequence length="230" mass="25837">MEFCRLHLRSAVEPANLDIRPVDPTKAVVESWLSMGLIRGTRRAQEAAKCRSRNQEVAEGEKNHEVSLSYGFFFFALSLYGLLKLELAAIGSHLPCIQAAVNRKIPKLLTNMSSIHPSTCSTMLVYRGKINWLKSAVNETCTFVFPKGFAVGDPVYTAWQWTENSSGDPKANHFVEGHINTDYVLNGKRTIRFHEENYRHDGVFDATISSDEKSIVVTMVKNQDGKEKKA</sequence>
<accession>A0A176VKU6</accession>
<evidence type="ECO:0000313" key="1">
    <source>
        <dbReference type="EMBL" id="OAE21589.1"/>
    </source>
</evidence>
<dbReference type="AlphaFoldDB" id="A0A176VKU6"/>
<dbReference type="EMBL" id="LVLJ01003382">
    <property type="protein sequence ID" value="OAE21589.1"/>
    <property type="molecule type" value="Genomic_DNA"/>
</dbReference>
<dbReference type="Proteomes" id="UP000077202">
    <property type="component" value="Unassembled WGS sequence"/>
</dbReference>
<organism evidence="1 2">
    <name type="scientific">Marchantia polymorpha subsp. ruderalis</name>
    <dbReference type="NCBI Taxonomy" id="1480154"/>
    <lineage>
        <taxon>Eukaryota</taxon>
        <taxon>Viridiplantae</taxon>
        <taxon>Streptophyta</taxon>
        <taxon>Embryophyta</taxon>
        <taxon>Marchantiophyta</taxon>
        <taxon>Marchantiopsida</taxon>
        <taxon>Marchantiidae</taxon>
        <taxon>Marchantiales</taxon>
        <taxon>Marchantiaceae</taxon>
        <taxon>Marchantia</taxon>
    </lineage>
</organism>
<keyword evidence="2" id="KW-1185">Reference proteome</keyword>